<dbReference type="Proteomes" id="UP000051952">
    <property type="component" value="Unassembled WGS sequence"/>
</dbReference>
<sequence length="305" mass="33888">MHELQQAHAAELRDAELRHAAAAEAMRRELEAAKRDARAAPDAGGDVAEAHQQRADATEAANAARRAVANEDEVFYVHRRDVDAASGMDVVSEDFLVYTPRRADDVCCDESVCSAPFLCEQLRESQNSDTSGADGNVHHEFRWRQEFTSLLRALERDAPSTLLDGGAHAVEVPGMFDAVGAELMKRRVDGAGATRMSPVRAFERSASLAARIPSNNSRDFHAIDDVRRDRASGVLPSPQPRRSASAGRARSVVPFHIVREALLQVTPLTEDDVFVSTMHRKLDNELAERREWLERFRARVRRNDS</sequence>
<name>A0A0S4IRJ3_BODSA</name>
<protein>
    <submittedName>
        <fullName evidence="2">Uncharacterized protein</fullName>
    </submittedName>
</protein>
<keyword evidence="3" id="KW-1185">Reference proteome</keyword>
<evidence type="ECO:0000256" key="1">
    <source>
        <dbReference type="SAM" id="MobiDB-lite"/>
    </source>
</evidence>
<evidence type="ECO:0000313" key="3">
    <source>
        <dbReference type="Proteomes" id="UP000051952"/>
    </source>
</evidence>
<dbReference type="EMBL" id="CYKH01000327">
    <property type="protein sequence ID" value="CUF44632.1"/>
    <property type="molecule type" value="Genomic_DNA"/>
</dbReference>
<accession>A0A0S4IRJ3</accession>
<dbReference type="VEuPathDB" id="TriTrypDB:BSAL_62570"/>
<feature type="region of interest" description="Disordered" evidence="1">
    <location>
        <begin position="32"/>
        <end position="64"/>
    </location>
</feature>
<dbReference type="AlphaFoldDB" id="A0A0S4IRJ3"/>
<reference evidence="3" key="1">
    <citation type="submission" date="2015-09" db="EMBL/GenBank/DDBJ databases">
        <authorList>
            <consortium name="Pathogen Informatics"/>
        </authorList>
    </citation>
    <scope>NUCLEOTIDE SEQUENCE [LARGE SCALE GENOMIC DNA]</scope>
    <source>
        <strain evidence="3">Lake Konstanz</strain>
    </source>
</reference>
<gene>
    <name evidence="2" type="ORF">BSAL_62570</name>
</gene>
<feature type="compositionally biased region" description="Basic and acidic residues" evidence="1">
    <location>
        <begin position="48"/>
        <end position="57"/>
    </location>
</feature>
<evidence type="ECO:0000313" key="2">
    <source>
        <dbReference type="EMBL" id="CUF44632.1"/>
    </source>
</evidence>
<proteinExistence type="predicted"/>
<organism evidence="2 3">
    <name type="scientific">Bodo saltans</name>
    <name type="common">Flagellated protozoan</name>
    <dbReference type="NCBI Taxonomy" id="75058"/>
    <lineage>
        <taxon>Eukaryota</taxon>
        <taxon>Discoba</taxon>
        <taxon>Euglenozoa</taxon>
        <taxon>Kinetoplastea</taxon>
        <taxon>Metakinetoplastina</taxon>
        <taxon>Eubodonida</taxon>
        <taxon>Bodonidae</taxon>
        <taxon>Bodo</taxon>
    </lineage>
</organism>